<dbReference type="Proteomes" id="UP000094112">
    <property type="component" value="Unassembled WGS sequence"/>
</dbReference>
<dbReference type="PANTHER" id="PTHR12959">
    <property type="entry name" value="GPI TRANSAMIDASE COMPONENT PIG-T-RELATED"/>
    <property type="match status" value="1"/>
</dbReference>
<keyword evidence="1" id="KW-0812">Transmembrane</keyword>
<reference evidence="3 4" key="1">
    <citation type="journal article" date="2016" name="Proc. Natl. Acad. Sci. U.S.A.">
        <title>Comparative genomics of biotechnologically important yeasts.</title>
        <authorList>
            <person name="Riley R."/>
            <person name="Haridas S."/>
            <person name="Wolfe K.H."/>
            <person name="Lopes M.R."/>
            <person name="Hittinger C.T."/>
            <person name="Goeker M."/>
            <person name="Salamov A.A."/>
            <person name="Wisecaver J.H."/>
            <person name="Long T.M."/>
            <person name="Calvey C.H."/>
            <person name="Aerts A.L."/>
            <person name="Barry K.W."/>
            <person name="Choi C."/>
            <person name="Clum A."/>
            <person name="Coughlan A.Y."/>
            <person name="Deshpande S."/>
            <person name="Douglass A.P."/>
            <person name="Hanson S.J."/>
            <person name="Klenk H.-P."/>
            <person name="LaButti K.M."/>
            <person name="Lapidus A."/>
            <person name="Lindquist E.A."/>
            <person name="Lipzen A.M."/>
            <person name="Meier-Kolthoff J.P."/>
            <person name="Ohm R.A."/>
            <person name="Otillar R.P."/>
            <person name="Pangilinan J.L."/>
            <person name="Peng Y."/>
            <person name="Rokas A."/>
            <person name="Rosa C.A."/>
            <person name="Scheuner C."/>
            <person name="Sibirny A.A."/>
            <person name="Slot J.C."/>
            <person name="Stielow J.B."/>
            <person name="Sun H."/>
            <person name="Kurtzman C.P."/>
            <person name="Blackwell M."/>
            <person name="Grigoriev I.V."/>
            <person name="Jeffries T.W."/>
        </authorList>
    </citation>
    <scope>NUCLEOTIDE SEQUENCE [LARGE SCALE GENOMIC DNA]</scope>
    <source>
        <strain evidence="4">ATCC 58044 / CBS 1984 / NCYC 433 / NRRL Y-366-8</strain>
    </source>
</reference>
<dbReference type="RefSeq" id="XP_019036619.1">
    <property type="nucleotide sequence ID" value="XM_019182810.1"/>
</dbReference>
<dbReference type="AlphaFoldDB" id="A0A1E3NXK9"/>
<accession>A0A1E3NXK9</accession>
<evidence type="ECO:0008006" key="5">
    <source>
        <dbReference type="Google" id="ProtNLM"/>
    </source>
</evidence>
<dbReference type="GeneID" id="30200056"/>
<dbReference type="InterPro" id="IPR007245">
    <property type="entry name" value="PIG-T"/>
</dbReference>
<feature type="transmembrane region" description="Helical" evidence="1">
    <location>
        <begin position="537"/>
        <end position="559"/>
    </location>
</feature>
<keyword evidence="1" id="KW-0472">Membrane</keyword>
<protein>
    <recommendedName>
        <fullName evidence="5">GPI transamidase component GPI16</fullName>
    </recommendedName>
</protein>
<evidence type="ECO:0000313" key="4">
    <source>
        <dbReference type="Proteomes" id="UP000094112"/>
    </source>
</evidence>
<dbReference type="GO" id="GO:0016255">
    <property type="term" value="P:attachment of GPI anchor to protein"/>
    <property type="evidence" value="ECO:0007669"/>
    <property type="project" value="EnsemblFungi"/>
</dbReference>
<keyword evidence="1" id="KW-1133">Transmembrane helix</keyword>
<name>A0A1E3NXK9_WICAA</name>
<dbReference type="GO" id="GO:0042765">
    <property type="term" value="C:GPI-anchor transamidase complex"/>
    <property type="evidence" value="ECO:0007669"/>
    <property type="project" value="EnsemblFungi"/>
</dbReference>
<dbReference type="EMBL" id="KV454213">
    <property type="protein sequence ID" value="ODQ57412.1"/>
    <property type="molecule type" value="Genomic_DNA"/>
</dbReference>
<proteinExistence type="predicted"/>
<organism evidence="3 4">
    <name type="scientific">Wickerhamomyces anomalus (strain ATCC 58044 / CBS 1984 / NCYC 433 / NRRL Y-366-8)</name>
    <name type="common">Yeast</name>
    <name type="synonym">Hansenula anomala</name>
    <dbReference type="NCBI Taxonomy" id="683960"/>
    <lineage>
        <taxon>Eukaryota</taxon>
        <taxon>Fungi</taxon>
        <taxon>Dikarya</taxon>
        <taxon>Ascomycota</taxon>
        <taxon>Saccharomycotina</taxon>
        <taxon>Saccharomycetes</taxon>
        <taxon>Phaffomycetales</taxon>
        <taxon>Wickerhamomycetaceae</taxon>
        <taxon>Wickerhamomyces</taxon>
    </lineage>
</organism>
<dbReference type="PANTHER" id="PTHR12959:SF11">
    <property type="entry name" value="GPI TRANSAMIDASE COMPONENT PIG-T"/>
    <property type="match status" value="1"/>
</dbReference>
<dbReference type="Pfam" id="PF04113">
    <property type="entry name" value="Gpi16"/>
    <property type="match status" value="1"/>
</dbReference>
<sequence length="603" mass="67900">MRSFVSFIWLLFAAALSNAAEDPNEEVKDKVNDKVESINETTYPYRESLDITPLPRNNLLVSFNFELESNYVNVSKTPGHLHYTTFPRSIAPILEKTNTRELHLRFGQGWWDSEEWGELPLSGQYSGGVGVEVWSVIEAADRKESFESWKYLVNSLSGLFCASLNFIDSSKTTFPIQSFKPKGPVTLLNEKNELHLLRAALASEPVCTENLTPFVKFLPTRGKSGLSSLLDGHRVFESEWHKMSIDIETECEGDLCKYTMTQKIDAVVDVSRALRRKKNPIPKPASGDDLRCDLSKPYDAFQCFPLGDPTDLTFTLSDLFNRQISGGNLLSSTSSKVCTHVSDKWKTFLKVDGQHFGTPSNCFDINDSRDYDIYFHTDDSTDVLQTQNAPIFVSRSLTGYGQDKGGSRTVFKNPSDSTVLLVYFESLPWFMKVYLHTLSVNGAEMKEVIKSIYYSPEVDRERPSQIEFELLIPPNSNIALSYAFDKSLLLYSEYPPDANHGFSVEPGVVNVLEPTIYSLRTSSALLTLPTPDFSMPYNVIILTSTIMALAFGTLFNLLVKRVVTEKEAELIIEETGPKAVIQKFKQRIRLSLKSKSPSDQLDN</sequence>
<evidence type="ECO:0000313" key="3">
    <source>
        <dbReference type="EMBL" id="ODQ57412.1"/>
    </source>
</evidence>
<feature type="signal peptide" evidence="2">
    <location>
        <begin position="1"/>
        <end position="19"/>
    </location>
</feature>
<gene>
    <name evidence="3" type="ORF">WICANDRAFT_57667</name>
</gene>
<dbReference type="OrthoDB" id="331263at2759"/>
<feature type="chain" id="PRO_5009133553" description="GPI transamidase component GPI16" evidence="2">
    <location>
        <begin position="20"/>
        <end position="603"/>
    </location>
</feature>
<evidence type="ECO:0000256" key="2">
    <source>
        <dbReference type="SAM" id="SignalP"/>
    </source>
</evidence>
<evidence type="ECO:0000256" key="1">
    <source>
        <dbReference type="SAM" id="Phobius"/>
    </source>
</evidence>
<keyword evidence="2" id="KW-0732">Signal</keyword>
<dbReference type="STRING" id="683960.A0A1E3NXK9"/>
<keyword evidence="4" id="KW-1185">Reference proteome</keyword>